<comment type="similarity">
    <text evidence="8">Belongs to the methyltransferase superfamily.</text>
</comment>
<comment type="function">
    <text evidence="8">Converts the free carboxyl group of a malonyl-thioester to its methyl ester by transfer of a methyl group from S-adenosyl-L-methionine (SAM). It allows to synthesize pimeloyl-ACP via the fatty acid synthetic pathway.</text>
</comment>
<organism evidence="10 11">
    <name type="scientific">Alteromonas arenosi</name>
    <dbReference type="NCBI Taxonomy" id="3055817"/>
    <lineage>
        <taxon>Bacteria</taxon>
        <taxon>Pseudomonadati</taxon>
        <taxon>Pseudomonadota</taxon>
        <taxon>Gammaproteobacteria</taxon>
        <taxon>Alteromonadales</taxon>
        <taxon>Alteromonadaceae</taxon>
        <taxon>Alteromonas/Salinimonas group</taxon>
        <taxon>Alteromonas</taxon>
    </lineage>
</organism>
<keyword evidence="4 8" id="KW-0489">Methyltransferase</keyword>
<evidence type="ECO:0000256" key="2">
    <source>
        <dbReference type="ARBA" id="ARBA00004746"/>
    </source>
</evidence>
<dbReference type="PANTHER" id="PTHR13090">
    <property type="entry name" value="ARGININE-HYDROXYLASE NDUFAF5, MITOCHONDRIAL"/>
    <property type="match status" value="1"/>
</dbReference>
<name>A0ABT7SUP8_9ALTE</name>
<comment type="pathway">
    <text evidence="2 8">Cofactor biosynthesis; biotin biosynthesis.</text>
</comment>
<reference evidence="10 11" key="1">
    <citation type="submission" date="2023-06" db="EMBL/GenBank/DDBJ databases">
        <title>Alteromonas sp. ASW11-36 isolated from intertidal sand.</title>
        <authorList>
            <person name="Li Y."/>
        </authorList>
    </citation>
    <scope>NUCLEOTIDE SEQUENCE [LARGE SCALE GENOMIC DNA]</scope>
    <source>
        <strain evidence="10 11">ASW11-36</strain>
    </source>
</reference>
<comment type="catalytic activity">
    <reaction evidence="1 8">
        <text>malonyl-[ACP] + S-adenosyl-L-methionine = malonyl-[ACP] methyl ester + S-adenosyl-L-homocysteine</text>
        <dbReference type="Rhea" id="RHEA:17105"/>
        <dbReference type="Rhea" id="RHEA-COMP:9623"/>
        <dbReference type="Rhea" id="RHEA-COMP:9954"/>
        <dbReference type="ChEBI" id="CHEBI:57856"/>
        <dbReference type="ChEBI" id="CHEBI:59789"/>
        <dbReference type="ChEBI" id="CHEBI:78449"/>
        <dbReference type="ChEBI" id="CHEBI:78845"/>
        <dbReference type="EC" id="2.1.1.197"/>
    </reaction>
</comment>
<evidence type="ECO:0000256" key="3">
    <source>
        <dbReference type="ARBA" id="ARBA00012327"/>
    </source>
</evidence>
<sequence length="275" mass="30926">MTNLALQQDIGTIDKSRVAAAFSRSAQNYAEIALVQRSIAEQLARQVTVLPITGRIMDLGCGTGYLTRLLKKPQQQWLCVDLASGMLEHASKLNQQCSHTRDCEYLQGDMEALPITENLLDTIVSSMALQWAQSPQRVCAELKRTLKPQGQAYLAILRHDALPELRQGWQSIGQSKRVNQFATRHQWLSAAHSVGLKTAAVKQHDFVTEHTDIRTLLHSIRGIGAGVTRSPQLPLKRNDLHSLQRWWQQNHARENGLQLTYSVDFYHFQQQSAGA</sequence>
<dbReference type="InterPro" id="IPR013216">
    <property type="entry name" value="Methyltransf_11"/>
</dbReference>
<evidence type="ECO:0000256" key="1">
    <source>
        <dbReference type="ARBA" id="ARBA00000852"/>
    </source>
</evidence>
<evidence type="ECO:0000259" key="9">
    <source>
        <dbReference type="Pfam" id="PF08241"/>
    </source>
</evidence>
<evidence type="ECO:0000313" key="10">
    <source>
        <dbReference type="EMBL" id="MDM7859915.1"/>
    </source>
</evidence>
<dbReference type="SUPFAM" id="SSF53335">
    <property type="entry name" value="S-adenosyl-L-methionine-dependent methyltransferases"/>
    <property type="match status" value="1"/>
</dbReference>
<dbReference type="InterPro" id="IPR011814">
    <property type="entry name" value="BioC"/>
</dbReference>
<dbReference type="CDD" id="cd02440">
    <property type="entry name" value="AdoMet_MTases"/>
    <property type="match status" value="1"/>
</dbReference>
<proteinExistence type="inferred from homology"/>
<dbReference type="GO" id="GO:0032259">
    <property type="term" value="P:methylation"/>
    <property type="evidence" value="ECO:0007669"/>
    <property type="project" value="UniProtKB-KW"/>
</dbReference>
<evidence type="ECO:0000256" key="8">
    <source>
        <dbReference type="HAMAP-Rule" id="MF_00835"/>
    </source>
</evidence>
<dbReference type="EMBL" id="JAUCBP010000006">
    <property type="protein sequence ID" value="MDM7859915.1"/>
    <property type="molecule type" value="Genomic_DNA"/>
</dbReference>
<keyword evidence="7 8" id="KW-0093">Biotin biosynthesis</keyword>
<protein>
    <recommendedName>
        <fullName evidence="3 8">Malonyl-[acyl-carrier protein] O-methyltransferase</fullName>
        <shortName evidence="8">Malonyl-ACP O-methyltransferase</shortName>
        <ecNumber evidence="3 8">2.1.1.197</ecNumber>
    </recommendedName>
    <alternativeName>
        <fullName evidence="8">Biotin synthesis protein BioC</fullName>
    </alternativeName>
</protein>
<gene>
    <name evidence="8" type="primary">bioC</name>
    <name evidence="10" type="ORF">QTP81_04810</name>
</gene>
<dbReference type="Proteomes" id="UP001234343">
    <property type="component" value="Unassembled WGS sequence"/>
</dbReference>
<keyword evidence="5 8" id="KW-0808">Transferase</keyword>
<dbReference type="RefSeq" id="WP_289364103.1">
    <property type="nucleotide sequence ID" value="NZ_JAUCBP010000006.1"/>
</dbReference>
<dbReference type="InterPro" id="IPR050602">
    <property type="entry name" value="Malonyl-ACP_OMT"/>
</dbReference>
<comment type="caution">
    <text evidence="10">The sequence shown here is derived from an EMBL/GenBank/DDBJ whole genome shotgun (WGS) entry which is preliminary data.</text>
</comment>
<dbReference type="GO" id="GO:0008168">
    <property type="term" value="F:methyltransferase activity"/>
    <property type="evidence" value="ECO:0007669"/>
    <property type="project" value="UniProtKB-KW"/>
</dbReference>
<evidence type="ECO:0000256" key="7">
    <source>
        <dbReference type="ARBA" id="ARBA00022756"/>
    </source>
</evidence>
<dbReference type="HAMAP" id="MF_00835">
    <property type="entry name" value="BioC"/>
    <property type="match status" value="1"/>
</dbReference>
<dbReference type="PANTHER" id="PTHR13090:SF1">
    <property type="entry name" value="ARGININE-HYDROXYLASE NDUFAF5, MITOCHONDRIAL"/>
    <property type="match status" value="1"/>
</dbReference>
<dbReference type="Gene3D" id="3.40.50.150">
    <property type="entry name" value="Vaccinia Virus protein VP39"/>
    <property type="match status" value="1"/>
</dbReference>
<evidence type="ECO:0000313" key="11">
    <source>
        <dbReference type="Proteomes" id="UP001234343"/>
    </source>
</evidence>
<evidence type="ECO:0000256" key="6">
    <source>
        <dbReference type="ARBA" id="ARBA00022691"/>
    </source>
</evidence>
<dbReference type="InterPro" id="IPR029063">
    <property type="entry name" value="SAM-dependent_MTases_sf"/>
</dbReference>
<dbReference type="Pfam" id="PF08241">
    <property type="entry name" value="Methyltransf_11"/>
    <property type="match status" value="1"/>
</dbReference>
<keyword evidence="11" id="KW-1185">Reference proteome</keyword>
<evidence type="ECO:0000256" key="5">
    <source>
        <dbReference type="ARBA" id="ARBA00022679"/>
    </source>
</evidence>
<keyword evidence="6 8" id="KW-0949">S-adenosyl-L-methionine</keyword>
<dbReference type="EC" id="2.1.1.197" evidence="3 8"/>
<evidence type="ECO:0000256" key="4">
    <source>
        <dbReference type="ARBA" id="ARBA00022603"/>
    </source>
</evidence>
<feature type="domain" description="Methyltransferase type 11" evidence="9">
    <location>
        <begin position="58"/>
        <end position="153"/>
    </location>
</feature>
<accession>A0ABT7SUP8</accession>